<dbReference type="Gene3D" id="3.20.20.80">
    <property type="entry name" value="Glycosidases"/>
    <property type="match status" value="1"/>
</dbReference>
<proteinExistence type="inferred from homology"/>
<evidence type="ECO:0000313" key="6">
    <source>
        <dbReference type="EMBL" id="SMP66948.1"/>
    </source>
</evidence>
<dbReference type="SUPFAM" id="SSF51445">
    <property type="entry name" value="(Trans)glycosidases"/>
    <property type="match status" value="1"/>
</dbReference>
<organism evidence="6 7">
    <name type="scientific">Neorhodopirellula lusitana</name>
    <dbReference type="NCBI Taxonomy" id="445327"/>
    <lineage>
        <taxon>Bacteria</taxon>
        <taxon>Pseudomonadati</taxon>
        <taxon>Planctomycetota</taxon>
        <taxon>Planctomycetia</taxon>
        <taxon>Pirellulales</taxon>
        <taxon>Pirellulaceae</taxon>
        <taxon>Neorhodopirellula</taxon>
    </lineage>
</organism>
<keyword evidence="4" id="KW-0732">Signal</keyword>
<evidence type="ECO:0000256" key="2">
    <source>
        <dbReference type="ARBA" id="ARBA00023295"/>
    </source>
</evidence>
<feature type="domain" description="Glycoside hydrolase family 5" evidence="5">
    <location>
        <begin position="82"/>
        <end position="349"/>
    </location>
</feature>
<dbReference type="Proteomes" id="UP001158067">
    <property type="component" value="Unassembled WGS sequence"/>
</dbReference>
<evidence type="ECO:0000256" key="4">
    <source>
        <dbReference type="SAM" id="SignalP"/>
    </source>
</evidence>
<evidence type="ECO:0000259" key="5">
    <source>
        <dbReference type="Pfam" id="PF00150"/>
    </source>
</evidence>
<dbReference type="Pfam" id="PF00150">
    <property type="entry name" value="Cellulase"/>
    <property type="match status" value="1"/>
</dbReference>
<dbReference type="InterPro" id="IPR017853">
    <property type="entry name" value="GH"/>
</dbReference>
<accession>A0ABY1QFH8</accession>
<feature type="signal peptide" evidence="4">
    <location>
        <begin position="1"/>
        <end position="20"/>
    </location>
</feature>
<protein>
    <submittedName>
        <fullName evidence="6">Endoglucanase</fullName>
    </submittedName>
</protein>
<gene>
    <name evidence="6" type="ORF">SAMN06265222_11065</name>
</gene>
<keyword evidence="1 3" id="KW-0378">Hydrolase</keyword>
<dbReference type="InterPro" id="IPR001547">
    <property type="entry name" value="Glyco_hydro_5"/>
</dbReference>
<comment type="caution">
    <text evidence="6">The sequence shown here is derived from an EMBL/GenBank/DDBJ whole genome shotgun (WGS) entry which is preliminary data.</text>
</comment>
<keyword evidence="2 3" id="KW-0326">Glycosidase</keyword>
<dbReference type="PANTHER" id="PTHR34142:SF1">
    <property type="entry name" value="GLYCOSIDE HYDROLASE FAMILY 5 DOMAIN-CONTAINING PROTEIN"/>
    <property type="match status" value="1"/>
</dbReference>
<evidence type="ECO:0000256" key="3">
    <source>
        <dbReference type="RuleBase" id="RU361153"/>
    </source>
</evidence>
<sequence>MKFFYWQCCLVLIAATVWLAQPVQFSQAIQSSQVSQGSLTLSEEEAFPITFGVSIAGAEFGCEANDFCNQNPGRVNHQYIYPGRSTIEPLAERGLRLMRIPVRWERLQPRLGEELDADQMRRLDETIQAVSDSGGLAIIDLHNYGRYRTVGPSGIVELIIDQKVDNTVLVSRHHLADFWRRIALRYNGNANVLAYALMNEPHDMGQSKWQEISQESVDSIRTVDRETWILVAGESWSSSERFEQANGPKAWITDESERIAYEAHCYLDQDASGHYVHSFAQELSMDRKLSTRPVERLLPFINWCKRNQVQGFVGEFGVPVHDPDWNELLSKMLETMKQSDLAGCCWAAGPWWNDYPMSVEVDGKTSDSITLQLLRQQR</sequence>
<evidence type="ECO:0000313" key="7">
    <source>
        <dbReference type="Proteomes" id="UP001158067"/>
    </source>
</evidence>
<dbReference type="EMBL" id="FXUG01000010">
    <property type="protein sequence ID" value="SMP66948.1"/>
    <property type="molecule type" value="Genomic_DNA"/>
</dbReference>
<comment type="similarity">
    <text evidence="3">Belongs to the glycosyl hydrolase 5 (cellulase A) family.</text>
</comment>
<dbReference type="PANTHER" id="PTHR34142">
    <property type="entry name" value="ENDO-BETA-1,4-GLUCANASE A"/>
    <property type="match status" value="1"/>
</dbReference>
<evidence type="ECO:0000256" key="1">
    <source>
        <dbReference type="ARBA" id="ARBA00022801"/>
    </source>
</evidence>
<feature type="chain" id="PRO_5045345403" evidence="4">
    <location>
        <begin position="21"/>
        <end position="378"/>
    </location>
</feature>
<reference evidence="6 7" key="1">
    <citation type="submission" date="2017-05" db="EMBL/GenBank/DDBJ databases">
        <authorList>
            <person name="Varghese N."/>
            <person name="Submissions S."/>
        </authorList>
    </citation>
    <scope>NUCLEOTIDE SEQUENCE [LARGE SCALE GENOMIC DNA]</scope>
    <source>
        <strain evidence="6 7">DSM 25457</strain>
    </source>
</reference>
<name>A0ABY1QFH8_9BACT</name>
<keyword evidence="7" id="KW-1185">Reference proteome</keyword>